<organism evidence="4 5">
    <name type="scientific">Pontiella desulfatans</name>
    <dbReference type="NCBI Taxonomy" id="2750659"/>
    <lineage>
        <taxon>Bacteria</taxon>
        <taxon>Pseudomonadati</taxon>
        <taxon>Kiritimatiellota</taxon>
        <taxon>Kiritimatiellia</taxon>
        <taxon>Kiritimatiellales</taxon>
        <taxon>Pontiellaceae</taxon>
        <taxon>Pontiella</taxon>
    </lineage>
</organism>
<dbReference type="EMBL" id="CAAHFG010000003">
    <property type="protein sequence ID" value="VGO15825.1"/>
    <property type="molecule type" value="Genomic_DNA"/>
</dbReference>
<dbReference type="GO" id="GO:0032259">
    <property type="term" value="P:methylation"/>
    <property type="evidence" value="ECO:0007669"/>
    <property type="project" value="UniProtKB-KW"/>
</dbReference>
<dbReference type="NCBIfam" id="NF011650">
    <property type="entry name" value="PRK15068.1"/>
    <property type="match status" value="1"/>
</dbReference>
<dbReference type="GO" id="GO:0002098">
    <property type="term" value="P:tRNA wobble uridine modification"/>
    <property type="evidence" value="ECO:0007669"/>
    <property type="project" value="InterPro"/>
</dbReference>
<evidence type="ECO:0000313" key="4">
    <source>
        <dbReference type="EMBL" id="VGO15825.1"/>
    </source>
</evidence>
<keyword evidence="2" id="KW-0819">tRNA processing</keyword>
<reference evidence="4 5" key="1">
    <citation type="submission" date="2019-04" db="EMBL/GenBank/DDBJ databases">
        <authorList>
            <person name="Van Vliet M D."/>
        </authorList>
    </citation>
    <scope>NUCLEOTIDE SEQUENCE [LARGE SCALE GENOMIC DNA]</scope>
    <source>
        <strain evidence="4 5">F1</strain>
    </source>
</reference>
<dbReference type="SUPFAM" id="SSF53335">
    <property type="entry name" value="S-adenosyl-L-methionine-dependent methyltransferases"/>
    <property type="match status" value="1"/>
</dbReference>
<dbReference type="GO" id="GO:0008168">
    <property type="term" value="F:methyltransferase activity"/>
    <property type="evidence" value="ECO:0007669"/>
    <property type="project" value="UniProtKB-KW"/>
</dbReference>
<evidence type="ECO:0000256" key="1">
    <source>
        <dbReference type="ARBA" id="ARBA00022679"/>
    </source>
</evidence>
<keyword evidence="4" id="KW-0489">Methyltransferase</keyword>
<gene>
    <name evidence="4" type="primary">cmoB</name>
    <name evidence="4" type="ORF">PDESU_04412</name>
</gene>
<dbReference type="InterPro" id="IPR010017">
    <property type="entry name" value="CmoB"/>
</dbReference>
<feature type="region of interest" description="Disordered" evidence="3">
    <location>
        <begin position="71"/>
        <end position="92"/>
    </location>
</feature>
<dbReference type="Proteomes" id="UP000366872">
    <property type="component" value="Unassembled WGS sequence"/>
</dbReference>
<dbReference type="HAMAP" id="MF_01590">
    <property type="entry name" value="tRNA_carboxymethyltr_CmoB"/>
    <property type="match status" value="1"/>
</dbReference>
<protein>
    <submittedName>
        <fullName evidence="4">tRNA U34 carboxymethyltransferase</fullName>
    </submittedName>
</protein>
<accession>A0A6C2U7D6</accession>
<evidence type="ECO:0000256" key="2">
    <source>
        <dbReference type="ARBA" id="ARBA00022694"/>
    </source>
</evidence>
<sequence>MPNLCALRVFVVKIRLHMKIDYTPFYKMLKGTDLEPWIGLLPERIAHGLRYERHGKLPEWEEALAKLPDVEATTSSLSPHTQRDEGVAPTIELRNEVRVDGKPIDGLEDLLKQFHPWRKGPYHVHGVHIDTEWRSDWKWDRVRPHLQPLEGRTILDVGCGNGYHCWRMAGEGAKLVVGVDPSPLFICQFFAMKHFLGDPRAWVLPLGIEDVPETPGAFDTVFSMGVLYHRKSPVEHIEQLKSFLKPGGELVIETLVADGPEGYSLIPHGRYAKMRNVWFIPSVPTLELWMKRCGLKDICTVDVNTTSLEEQRATDWMTFESLPDYLDPSDPAQTVEGYPAPKRAVVVAKV</sequence>
<dbReference type="AlphaFoldDB" id="A0A6C2U7D6"/>
<dbReference type="NCBIfam" id="TIGR00452">
    <property type="entry name" value="tRNA 5-methoxyuridine(34)/uridine 5-oxyacetic acid(34) synthase CmoB"/>
    <property type="match status" value="1"/>
</dbReference>
<evidence type="ECO:0000313" key="5">
    <source>
        <dbReference type="Proteomes" id="UP000366872"/>
    </source>
</evidence>
<evidence type="ECO:0000256" key="3">
    <source>
        <dbReference type="SAM" id="MobiDB-lite"/>
    </source>
</evidence>
<dbReference type="CDD" id="cd02440">
    <property type="entry name" value="AdoMet_MTases"/>
    <property type="match status" value="1"/>
</dbReference>
<dbReference type="PANTHER" id="PTHR43464:SF95">
    <property type="entry name" value="TRNA U34 CARBOXYMETHYLTRANSFERASE"/>
    <property type="match status" value="1"/>
</dbReference>
<dbReference type="InterPro" id="IPR027555">
    <property type="entry name" value="Mo5U34_MeTrfas-like"/>
</dbReference>
<dbReference type="Gene3D" id="3.40.50.150">
    <property type="entry name" value="Vaccinia Virus protein VP39"/>
    <property type="match status" value="1"/>
</dbReference>
<keyword evidence="1 4" id="KW-0808">Transferase</keyword>
<keyword evidence="5" id="KW-1185">Reference proteome</keyword>
<dbReference type="InterPro" id="IPR029063">
    <property type="entry name" value="SAM-dependent_MTases_sf"/>
</dbReference>
<dbReference type="PANTHER" id="PTHR43464">
    <property type="entry name" value="METHYLTRANSFERASE"/>
    <property type="match status" value="1"/>
</dbReference>
<name>A0A6C2U7D6_PONDE</name>
<dbReference type="Pfam" id="PF08003">
    <property type="entry name" value="Methyltransf_9"/>
    <property type="match status" value="1"/>
</dbReference>
<proteinExistence type="inferred from homology"/>
<dbReference type="GO" id="GO:0016765">
    <property type="term" value="F:transferase activity, transferring alkyl or aryl (other than methyl) groups"/>
    <property type="evidence" value="ECO:0007669"/>
    <property type="project" value="InterPro"/>
</dbReference>